<proteinExistence type="predicted"/>
<dbReference type="GO" id="GO:0006044">
    <property type="term" value="P:N-acetylglucosamine metabolic process"/>
    <property type="evidence" value="ECO:0007669"/>
    <property type="project" value="TreeGrafter"/>
</dbReference>
<reference evidence="2" key="1">
    <citation type="submission" date="2017-06" db="EMBL/GenBank/DDBJ databases">
        <authorList>
            <person name="Varghese N."/>
            <person name="Submissions S."/>
        </authorList>
    </citation>
    <scope>NUCLEOTIDE SEQUENCE [LARGE SCALE GENOMIC DNA]</scope>
    <source>
        <strain evidence="2">DSM 137</strain>
    </source>
</reference>
<dbReference type="EMBL" id="FYDG01000004">
    <property type="protein sequence ID" value="SNB70711.1"/>
    <property type="molecule type" value="Genomic_DNA"/>
</dbReference>
<dbReference type="GO" id="GO:0016020">
    <property type="term" value="C:membrane"/>
    <property type="evidence" value="ECO:0007669"/>
    <property type="project" value="InterPro"/>
</dbReference>
<name>A0A212REF2_RHOAC</name>
<dbReference type="AlphaFoldDB" id="A0A212REF2"/>
<dbReference type="InterPro" id="IPR006813">
    <property type="entry name" value="Glyco_trans_17"/>
</dbReference>
<protein>
    <submittedName>
        <fullName evidence="1">Beta-1,4-mannosyl-glycoprotein beta-1,4-N-acetylglucosaminyltransferase</fullName>
    </submittedName>
</protein>
<keyword evidence="1" id="KW-0808">Transferase</keyword>
<dbReference type="OrthoDB" id="1997677at2"/>
<keyword evidence="2" id="KW-1185">Reference proteome</keyword>
<sequence length="283" mass="33127">MIFDGFTFFNELDILEIRLHEMAPVVDRFIVVEARQTFQGAPKPLAFEENKARFEKFADKIIHVVCDFPDDVRSLYPKAESEHWAREYFQRDQIARGLAGAKPDDLVIVSDVDEIISADKLRDALARRRPRELTVFEMAFYRYALNRRMKGEMWDRPRMLEVRDFTTAQDVRNLVYYASSFLKKIGLWQAHARRRNRRRCGIDCPIRAVTDAGWHISSLGGWRDYREKLDAFAHVEEKAKAAYLDELAYLKRLEDTTEVVPLAAMPAFVRENRERFAPYLAAV</sequence>
<evidence type="ECO:0000313" key="2">
    <source>
        <dbReference type="Proteomes" id="UP000198418"/>
    </source>
</evidence>
<dbReference type="PANTHER" id="PTHR12224">
    <property type="entry name" value="BETA-1,4-MANNOSYL-GLYCOPROTEIN BETA-1,4-N-ACETYLGLUCOSAMINYL-TRANSFERASE"/>
    <property type="match status" value="1"/>
</dbReference>
<dbReference type="PANTHER" id="PTHR12224:SF0">
    <property type="entry name" value="BETA-1,4-MANNOSYL-GLYCOPROTEIN 4-BETA-N-ACETYLGLUCOSAMINYLTRANSFERASE"/>
    <property type="match status" value="1"/>
</dbReference>
<dbReference type="Pfam" id="PF04724">
    <property type="entry name" value="Glyco_transf_17"/>
    <property type="match status" value="1"/>
</dbReference>
<gene>
    <name evidence="1" type="ORF">SAMN06265338_1046</name>
</gene>
<accession>A0A212REF2</accession>
<dbReference type="RefSeq" id="WP_088520485.1">
    <property type="nucleotide sequence ID" value="NZ_FYDG01000004.1"/>
</dbReference>
<dbReference type="GO" id="GO:0003830">
    <property type="term" value="F:beta-1,4-mannosylglycoprotein 4-beta-N-acetylglucosaminyltransferase activity"/>
    <property type="evidence" value="ECO:0007669"/>
    <property type="project" value="InterPro"/>
</dbReference>
<keyword evidence="1" id="KW-0328">Glycosyltransferase</keyword>
<organism evidence="1 2">
    <name type="scientific">Rhodoblastus acidophilus</name>
    <name type="common">Rhodopseudomonas acidophila</name>
    <dbReference type="NCBI Taxonomy" id="1074"/>
    <lineage>
        <taxon>Bacteria</taxon>
        <taxon>Pseudomonadati</taxon>
        <taxon>Pseudomonadota</taxon>
        <taxon>Alphaproteobacteria</taxon>
        <taxon>Hyphomicrobiales</taxon>
        <taxon>Rhodoblastaceae</taxon>
        <taxon>Rhodoblastus</taxon>
    </lineage>
</organism>
<dbReference type="Proteomes" id="UP000198418">
    <property type="component" value="Unassembled WGS sequence"/>
</dbReference>
<evidence type="ECO:0000313" key="1">
    <source>
        <dbReference type="EMBL" id="SNB70711.1"/>
    </source>
</evidence>